<evidence type="ECO:0000313" key="1">
    <source>
        <dbReference type="EMBL" id="KAF5905056.1"/>
    </source>
</evidence>
<reference evidence="1" key="1">
    <citation type="submission" date="2020-07" db="EMBL/GenBank/DDBJ databases">
        <title>Clarias magur genome sequencing, assembly and annotation.</title>
        <authorList>
            <person name="Kushwaha B."/>
            <person name="Kumar R."/>
            <person name="Das P."/>
            <person name="Joshi C.G."/>
            <person name="Kumar D."/>
            <person name="Nagpure N.S."/>
            <person name="Pandey M."/>
            <person name="Agarwal S."/>
            <person name="Srivastava S."/>
            <person name="Singh M."/>
            <person name="Sahoo L."/>
            <person name="Jayasankar P."/>
            <person name="Meher P.K."/>
            <person name="Koringa P.G."/>
            <person name="Iquebal M.A."/>
            <person name="Das S.P."/>
            <person name="Bit A."/>
            <person name="Patnaik S."/>
            <person name="Patel N."/>
            <person name="Shah T.M."/>
            <person name="Hinsu A."/>
            <person name="Jena J.K."/>
        </authorList>
    </citation>
    <scope>NUCLEOTIDE SEQUENCE</scope>
    <source>
        <strain evidence="1">CIFAMagur01</strain>
        <tissue evidence="1">Testis</tissue>
    </source>
</reference>
<proteinExistence type="predicted"/>
<gene>
    <name evidence="1" type="ORF">DAT39_005218</name>
</gene>
<evidence type="ECO:0000313" key="2">
    <source>
        <dbReference type="Proteomes" id="UP000727407"/>
    </source>
</evidence>
<name>A0A8J4X7Z0_CLAMG</name>
<organism evidence="1 2">
    <name type="scientific">Clarias magur</name>
    <name type="common">Asian catfish</name>
    <name type="synonym">Macropteronotus magur</name>
    <dbReference type="NCBI Taxonomy" id="1594786"/>
    <lineage>
        <taxon>Eukaryota</taxon>
        <taxon>Metazoa</taxon>
        <taxon>Chordata</taxon>
        <taxon>Craniata</taxon>
        <taxon>Vertebrata</taxon>
        <taxon>Euteleostomi</taxon>
        <taxon>Actinopterygii</taxon>
        <taxon>Neopterygii</taxon>
        <taxon>Teleostei</taxon>
        <taxon>Ostariophysi</taxon>
        <taxon>Siluriformes</taxon>
        <taxon>Clariidae</taxon>
        <taxon>Clarias</taxon>
    </lineage>
</organism>
<sequence length="67" mass="7401">MPVPGITAPQRKDEAGHSLRLASLIKGSKFVQNHEPCKKRKPVQTPIVCSFKVVFMAKKSVSVDKLI</sequence>
<protein>
    <submittedName>
        <fullName evidence="1">Uncharacterized protein</fullName>
    </submittedName>
</protein>
<dbReference type="AlphaFoldDB" id="A0A8J4X7Z0"/>
<dbReference type="Proteomes" id="UP000727407">
    <property type="component" value="Unassembled WGS sequence"/>
</dbReference>
<dbReference type="EMBL" id="QNUK01000049">
    <property type="protein sequence ID" value="KAF5905056.1"/>
    <property type="molecule type" value="Genomic_DNA"/>
</dbReference>
<comment type="caution">
    <text evidence="1">The sequence shown here is derived from an EMBL/GenBank/DDBJ whole genome shotgun (WGS) entry which is preliminary data.</text>
</comment>
<accession>A0A8J4X7Z0</accession>
<keyword evidence="2" id="KW-1185">Reference proteome</keyword>
<feature type="non-terminal residue" evidence="1">
    <location>
        <position position="67"/>
    </location>
</feature>